<dbReference type="Proteomes" id="UP000217790">
    <property type="component" value="Unassembled WGS sequence"/>
</dbReference>
<name>A0A2H3DTV7_ARMGA</name>
<dbReference type="OrthoDB" id="10600578at2759"/>
<protein>
    <submittedName>
        <fullName evidence="1">Uncharacterized protein</fullName>
    </submittedName>
</protein>
<dbReference type="AlphaFoldDB" id="A0A2H3DTV7"/>
<reference evidence="2" key="1">
    <citation type="journal article" date="2017" name="Nat. Ecol. Evol.">
        <title>Genome expansion and lineage-specific genetic innovations in the forest pathogenic fungi Armillaria.</title>
        <authorList>
            <person name="Sipos G."/>
            <person name="Prasanna A.N."/>
            <person name="Walter M.C."/>
            <person name="O'Connor E."/>
            <person name="Balint B."/>
            <person name="Krizsan K."/>
            <person name="Kiss B."/>
            <person name="Hess J."/>
            <person name="Varga T."/>
            <person name="Slot J."/>
            <person name="Riley R."/>
            <person name="Boka B."/>
            <person name="Rigling D."/>
            <person name="Barry K."/>
            <person name="Lee J."/>
            <person name="Mihaltcheva S."/>
            <person name="LaButti K."/>
            <person name="Lipzen A."/>
            <person name="Waldron R."/>
            <person name="Moloney N.M."/>
            <person name="Sperisen C."/>
            <person name="Kredics L."/>
            <person name="Vagvoelgyi C."/>
            <person name="Patrignani A."/>
            <person name="Fitzpatrick D."/>
            <person name="Nagy I."/>
            <person name="Doyle S."/>
            <person name="Anderson J.B."/>
            <person name="Grigoriev I.V."/>
            <person name="Gueldener U."/>
            <person name="Muensterkoetter M."/>
            <person name="Nagy L.G."/>
        </authorList>
    </citation>
    <scope>NUCLEOTIDE SEQUENCE [LARGE SCALE GENOMIC DNA]</scope>
    <source>
        <strain evidence="2">Ar21-2</strain>
    </source>
</reference>
<sequence length="180" mass="20734">MIQIVWGPKNQFLRQLQISKAPGFFLDIWLHDRNCQLQSIAYEGHDTIGTQIEWEKNPVIGLWAVRIKGPSAIDISNICYWIPYFVEKVQAVRLCCGVSTLEDSHPKVARKGRHMRRIGVSKMAMTTMYYTGTLLLTLLQEKVLHRIQVALPQLENWLCYIGGNYDVNNERAVFNSTKLL</sequence>
<proteinExistence type="predicted"/>
<keyword evidence="2" id="KW-1185">Reference proteome</keyword>
<accession>A0A2H3DTV7</accession>
<evidence type="ECO:0000313" key="2">
    <source>
        <dbReference type="Proteomes" id="UP000217790"/>
    </source>
</evidence>
<dbReference type="InParanoid" id="A0A2H3DTV7"/>
<gene>
    <name evidence="1" type="ORF">ARMGADRAFT_1031985</name>
</gene>
<organism evidence="1 2">
    <name type="scientific">Armillaria gallica</name>
    <name type="common">Bulbous honey fungus</name>
    <name type="synonym">Armillaria bulbosa</name>
    <dbReference type="NCBI Taxonomy" id="47427"/>
    <lineage>
        <taxon>Eukaryota</taxon>
        <taxon>Fungi</taxon>
        <taxon>Dikarya</taxon>
        <taxon>Basidiomycota</taxon>
        <taxon>Agaricomycotina</taxon>
        <taxon>Agaricomycetes</taxon>
        <taxon>Agaricomycetidae</taxon>
        <taxon>Agaricales</taxon>
        <taxon>Marasmiineae</taxon>
        <taxon>Physalacriaceae</taxon>
        <taxon>Armillaria</taxon>
    </lineage>
</organism>
<evidence type="ECO:0000313" key="1">
    <source>
        <dbReference type="EMBL" id="PBK90886.1"/>
    </source>
</evidence>
<dbReference type="EMBL" id="KZ293663">
    <property type="protein sequence ID" value="PBK90886.1"/>
    <property type="molecule type" value="Genomic_DNA"/>
</dbReference>